<comment type="subunit">
    <text evidence="8">PSII is composed of 1 copy each of membrane proteins PsbA, PsbB, PsbC, PsbD, PsbE, PsbF, PsbH, PsbI, PsbJ, PsbK, PsbL, PsbM, PsbT, PsbX, PsbY, PsbZ, Psb30/Ycf12, at least 3 peripheral proteins of the oxygen-evolving complex and a large number of cofactors. It forms dimeric complexes.</text>
</comment>
<feature type="transmembrane region" description="Helical" evidence="8">
    <location>
        <begin position="6"/>
        <end position="27"/>
    </location>
</feature>
<reference evidence="9" key="1">
    <citation type="submission" date="2014-11" db="EMBL/GenBank/DDBJ databases">
        <authorList>
            <person name="Hao Z.-Z."/>
            <person name="Liu Y.-Y."/>
            <person name="Nazaire M."/>
            <person name="Wei X.-X."/>
            <person name="Wang X.-Q."/>
        </authorList>
    </citation>
    <scope>NUCLEOTIDE SEQUENCE</scope>
</reference>
<keyword evidence="5 8" id="KW-1133">Transmembrane helix</keyword>
<protein>
    <recommendedName>
        <fullName evidence="8">Photosystem II reaction center protein M</fullName>
        <shortName evidence="8">PSII-M</shortName>
    </recommendedName>
</protein>
<sequence>MEVNTLAFIAVLLFLAVPTAFLLIPYVKTASASSGSN</sequence>
<accession>A0A0E3M075</accession>
<dbReference type="InterPro" id="IPR037269">
    <property type="entry name" value="PSII_PsbM_sf"/>
</dbReference>
<keyword evidence="6 8" id="KW-0472">Membrane</keyword>
<evidence type="ECO:0000256" key="6">
    <source>
        <dbReference type="ARBA" id="ARBA00023136"/>
    </source>
</evidence>
<keyword evidence="8" id="KW-0793">Thylakoid</keyword>
<dbReference type="PANTHER" id="PTHR35774">
    <property type="entry name" value="PHOTOSYSTEM II REACTION CENTER PROTEIN M"/>
    <property type="match status" value="1"/>
</dbReference>
<dbReference type="HAMAP" id="MF_00438">
    <property type="entry name" value="PSII_PsbM"/>
    <property type="match status" value="1"/>
</dbReference>
<name>A0A0E3M075_PINTB</name>
<dbReference type="EMBL" id="KP128574">
    <property type="protein sequence ID" value="AKA55946.1"/>
    <property type="molecule type" value="Genomic_DNA"/>
</dbReference>
<comment type="similarity">
    <text evidence="8">Belongs to the PsbM family.</text>
</comment>
<keyword evidence="9" id="KW-0150">Chloroplast</keyword>
<evidence type="ECO:0000256" key="7">
    <source>
        <dbReference type="ARBA" id="ARBA00023276"/>
    </source>
</evidence>
<dbReference type="PANTHER" id="PTHR35774:SF1">
    <property type="entry name" value="PHOTOSYSTEM II REACTION CENTER PROTEIN M"/>
    <property type="match status" value="1"/>
</dbReference>
<evidence type="ECO:0000256" key="8">
    <source>
        <dbReference type="HAMAP-Rule" id="MF_00438"/>
    </source>
</evidence>
<dbReference type="NCBIfam" id="TIGR03038">
    <property type="entry name" value="PS_II_psbM"/>
    <property type="match status" value="1"/>
</dbReference>
<evidence type="ECO:0000256" key="2">
    <source>
        <dbReference type="ARBA" id="ARBA00022469"/>
    </source>
</evidence>
<evidence type="ECO:0000256" key="3">
    <source>
        <dbReference type="ARBA" id="ARBA00022531"/>
    </source>
</evidence>
<dbReference type="GO" id="GO:0009523">
    <property type="term" value="C:photosystem II"/>
    <property type="evidence" value="ECO:0007669"/>
    <property type="project" value="UniProtKB-KW"/>
</dbReference>
<evidence type="ECO:0000313" key="10">
    <source>
        <dbReference type="EMBL" id="ALM88161.1"/>
    </source>
</evidence>
<reference evidence="9" key="2">
    <citation type="journal article" date="2015" name="Mol. Phylogenet. Evol.">
        <title>Molecular phylogenetics and evolutionary history of sect. Quinquefoliae (Pinus): Implications for Northern Hemisphere biogeography.</title>
        <authorList>
            <person name="Hao Z.Z."/>
            <person name="Liu Y.Y."/>
            <person name="Nazaire M."/>
            <person name="Wei X.X."/>
            <person name="Wang X.Q."/>
        </authorList>
    </citation>
    <scope>NUCLEOTIDE SEQUENCE</scope>
</reference>
<keyword evidence="7 8" id="KW-0604">Photosystem II</keyword>
<evidence type="ECO:0000313" key="9">
    <source>
        <dbReference type="EMBL" id="AKA55946.1"/>
    </source>
</evidence>
<dbReference type="Pfam" id="PF05151">
    <property type="entry name" value="PsbM"/>
    <property type="match status" value="1"/>
</dbReference>
<comment type="subcellular location">
    <subcellularLocation>
        <location evidence="1">Membrane</location>
        <topology evidence="1">Single-pass membrane protein</topology>
    </subcellularLocation>
    <subcellularLocation>
        <location evidence="8">Plastid</location>
        <location evidence="8">Chloroplast thylakoid membrane</location>
        <topology evidence="8">Single-pass membrane protein</topology>
    </subcellularLocation>
</comment>
<dbReference type="GO" id="GO:0019684">
    <property type="term" value="P:photosynthesis, light reaction"/>
    <property type="evidence" value="ECO:0007669"/>
    <property type="project" value="InterPro"/>
</dbReference>
<proteinExistence type="inferred from homology"/>
<dbReference type="GeneID" id="26376038"/>
<comment type="function">
    <text evidence="8">One of the components of the core complex of photosystem II (PSII). PSII is a light-driven water:plastoquinone oxidoreductase that uses light energy to abstract electrons from H(2)O, generating O(2) and a proton gradient subsequently used for ATP formation. It consists of a core antenna complex that captures photons, and an electron transfer chain that converts photonic excitation into a charge separation. This subunit is found at the monomer-monomer interface.</text>
</comment>
<evidence type="ECO:0000256" key="1">
    <source>
        <dbReference type="ARBA" id="ARBA00004167"/>
    </source>
</evidence>
<dbReference type="GO" id="GO:0009535">
    <property type="term" value="C:chloroplast thylakoid membrane"/>
    <property type="evidence" value="ECO:0007669"/>
    <property type="project" value="UniProtKB-SubCell"/>
</dbReference>
<evidence type="ECO:0000256" key="4">
    <source>
        <dbReference type="ARBA" id="ARBA00022692"/>
    </source>
</evidence>
<geneLocation type="chloroplast" evidence="9"/>
<keyword evidence="3 8" id="KW-0602">Photosynthesis</keyword>
<gene>
    <name evidence="8 9" type="primary">psbM</name>
</gene>
<organism evidence="9">
    <name type="scientific">Pinus tabuliformis</name>
    <name type="common">Chinese red pine</name>
    <name type="synonym">Pinus leucosperma</name>
    <dbReference type="NCBI Taxonomy" id="88731"/>
    <lineage>
        <taxon>Eukaryota</taxon>
        <taxon>Viridiplantae</taxon>
        <taxon>Streptophyta</taxon>
        <taxon>Embryophyta</taxon>
        <taxon>Tracheophyta</taxon>
        <taxon>Spermatophyta</taxon>
        <taxon>Pinopsida</taxon>
        <taxon>Pinidae</taxon>
        <taxon>Conifers I</taxon>
        <taxon>Pinales</taxon>
        <taxon>Pinaceae</taxon>
        <taxon>Pinus</taxon>
        <taxon>Pinus subgen. Pinus</taxon>
    </lineage>
</organism>
<evidence type="ECO:0000256" key="5">
    <source>
        <dbReference type="ARBA" id="ARBA00022989"/>
    </source>
</evidence>
<keyword evidence="4 8" id="KW-0812">Transmembrane</keyword>
<keyword evidence="9" id="KW-0934">Plastid</keyword>
<dbReference type="InterPro" id="IPR007826">
    <property type="entry name" value="PSII_PsbM"/>
</dbReference>
<dbReference type="AlphaFoldDB" id="A0A0E3M075"/>
<reference evidence="10" key="3">
    <citation type="submission" date="2015-09" db="EMBL/GenBank/DDBJ databases">
        <title>The complete chloroplast genome of the southern southern Chinese pine Pinus tabuliformis (Pinales: Pinaceae).</title>
        <authorList>
            <person name="Peng S."/>
            <person name="Yu Z."/>
        </authorList>
    </citation>
    <scope>NUCLEOTIDE SEQUENCE</scope>
</reference>
<dbReference type="SUPFAM" id="SSF161033">
    <property type="entry name" value="Photosystem II reaction center protein M, PsbM"/>
    <property type="match status" value="1"/>
</dbReference>
<keyword evidence="2 8" id="KW-0674">Reaction center</keyword>
<dbReference type="SMR" id="A0A0E3M075"/>
<dbReference type="RefSeq" id="YP_009183500.1">
    <property type="nucleotide sequence ID" value="NC_028531.1"/>
</dbReference>
<dbReference type="EMBL" id="KT740995">
    <property type="protein sequence ID" value="ALM88161.1"/>
    <property type="molecule type" value="Genomic_DNA"/>
</dbReference>